<comment type="caution">
    <text evidence="2">The sequence shown here is derived from an EMBL/GenBank/DDBJ whole genome shotgun (WGS) entry which is preliminary data.</text>
</comment>
<dbReference type="Gene3D" id="3.90.550.10">
    <property type="entry name" value="Spore Coat Polysaccharide Biosynthesis Protein SpsA, Chain A"/>
    <property type="match status" value="1"/>
</dbReference>
<dbReference type="PANTHER" id="PTHR43179:SF7">
    <property type="entry name" value="RHAMNOSYLTRANSFERASE WBBL"/>
    <property type="match status" value="1"/>
</dbReference>
<dbReference type="InterPro" id="IPR001173">
    <property type="entry name" value="Glyco_trans_2-like"/>
</dbReference>
<dbReference type="Pfam" id="PF00535">
    <property type="entry name" value="Glycos_transf_2"/>
    <property type="match status" value="1"/>
</dbReference>
<dbReference type="AlphaFoldDB" id="A0A955ECL8"/>
<feature type="domain" description="Glycosyltransferase 2-like" evidence="1">
    <location>
        <begin position="6"/>
        <end position="116"/>
    </location>
</feature>
<keyword evidence="2" id="KW-0808">Transferase</keyword>
<dbReference type="EMBL" id="JAGQNX010000037">
    <property type="protein sequence ID" value="MCA9308126.1"/>
    <property type="molecule type" value="Genomic_DNA"/>
</dbReference>
<dbReference type="SUPFAM" id="SSF53448">
    <property type="entry name" value="Nucleotide-diphospho-sugar transferases"/>
    <property type="match status" value="1"/>
</dbReference>
<dbReference type="EC" id="2.4.-.-" evidence="2"/>
<organism evidence="2 3">
    <name type="scientific">candidate division WWE3 bacterium</name>
    <dbReference type="NCBI Taxonomy" id="2053526"/>
    <lineage>
        <taxon>Bacteria</taxon>
        <taxon>Katanobacteria</taxon>
    </lineage>
</organism>
<evidence type="ECO:0000313" key="3">
    <source>
        <dbReference type="Proteomes" id="UP000740557"/>
    </source>
</evidence>
<reference evidence="2" key="2">
    <citation type="journal article" date="2021" name="Microbiome">
        <title>Successional dynamics and alternative stable states in a saline activated sludge microbial community over 9 years.</title>
        <authorList>
            <person name="Wang Y."/>
            <person name="Ye J."/>
            <person name="Ju F."/>
            <person name="Liu L."/>
            <person name="Boyd J.A."/>
            <person name="Deng Y."/>
            <person name="Parks D.H."/>
            <person name="Jiang X."/>
            <person name="Yin X."/>
            <person name="Woodcroft B.J."/>
            <person name="Tyson G.W."/>
            <person name="Hugenholtz P."/>
            <person name="Polz M.F."/>
            <person name="Zhang T."/>
        </authorList>
    </citation>
    <scope>NUCLEOTIDE SEQUENCE</scope>
    <source>
        <strain evidence="2">HKST-UBA79</strain>
    </source>
</reference>
<proteinExistence type="predicted"/>
<gene>
    <name evidence="2" type="ORF">KC980_01310</name>
</gene>
<dbReference type="GO" id="GO:0016757">
    <property type="term" value="F:glycosyltransferase activity"/>
    <property type="evidence" value="ECO:0007669"/>
    <property type="project" value="UniProtKB-KW"/>
</dbReference>
<protein>
    <submittedName>
        <fullName evidence="2">Glycosyltransferase</fullName>
        <ecNumber evidence="2">2.4.-.-</ecNumber>
    </submittedName>
</protein>
<dbReference type="InterPro" id="IPR029044">
    <property type="entry name" value="Nucleotide-diphossugar_trans"/>
</dbReference>
<sequence length="209" mass="23814">MTELNIAVVTFNKLEYTKSFLKSLYKSTHCDFKLHIVDNASDDGTPEYLTWFAQNTPNVELTLNSTNLGFGGAHNQVYSKVDSGYLLVINYDVILTDGVIDRVLDFAQKNNNYTQIGITNTYRNRSHICTPKAVIELLTSHSISTEDINSTLEKMSGSSPQFHKDFVVLDDSFSWISGWFFLLNIDHVKPTLPLMFDPIYKYGYQEDLD</sequence>
<evidence type="ECO:0000259" key="1">
    <source>
        <dbReference type="Pfam" id="PF00535"/>
    </source>
</evidence>
<evidence type="ECO:0000313" key="2">
    <source>
        <dbReference type="EMBL" id="MCA9308126.1"/>
    </source>
</evidence>
<keyword evidence="2" id="KW-0328">Glycosyltransferase</keyword>
<reference evidence="2" key="1">
    <citation type="submission" date="2020-04" db="EMBL/GenBank/DDBJ databases">
        <authorList>
            <person name="Zhang T."/>
        </authorList>
    </citation>
    <scope>NUCLEOTIDE SEQUENCE</scope>
    <source>
        <strain evidence="2">HKST-UBA79</strain>
    </source>
</reference>
<name>A0A955ECL8_UNCKA</name>
<dbReference type="Proteomes" id="UP000740557">
    <property type="component" value="Unassembled WGS sequence"/>
</dbReference>
<dbReference type="PANTHER" id="PTHR43179">
    <property type="entry name" value="RHAMNOSYLTRANSFERASE WBBL"/>
    <property type="match status" value="1"/>
</dbReference>
<accession>A0A955ECL8</accession>